<keyword evidence="4" id="KW-1185">Reference proteome</keyword>
<dbReference type="PROSITE" id="PS50835">
    <property type="entry name" value="IG_LIKE"/>
    <property type="match status" value="2"/>
</dbReference>
<gene>
    <name evidence="3" type="ORF">B4U80_03063</name>
</gene>
<dbReference type="InterPro" id="IPR003961">
    <property type="entry name" value="FN3_dom"/>
</dbReference>
<feature type="domain" description="Ig-like" evidence="2">
    <location>
        <begin position="43"/>
        <end position="120"/>
    </location>
</feature>
<dbReference type="GO" id="GO:0005886">
    <property type="term" value="C:plasma membrane"/>
    <property type="evidence" value="ECO:0007669"/>
    <property type="project" value="TreeGrafter"/>
</dbReference>
<dbReference type="InterPro" id="IPR036179">
    <property type="entry name" value="Ig-like_dom_sf"/>
</dbReference>
<dbReference type="Gene3D" id="2.60.40.10">
    <property type="entry name" value="Immunoglobulins"/>
    <property type="match status" value="3"/>
</dbReference>
<dbReference type="GO" id="GO:0050808">
    <property type="term" value="P:synapse organization"/>
    <property type="evidence" value="ECO:0007669"/>
    <property type="project" value="TreeGrafter"/>
</dbReference>
<proteinExistence type="predicted"/>
<dbReference type="Pfam" id="PF13927">
    <property type="entry name" value="Ig_3"/>
    <property type="match status" value="2"/>
</dbReference>
<dbReference type="InterPro" id="IPR036116">
    <property type="entry name" value="FN3_sf"/>
</dbReference>
<dbReference type="GO" id="GO:0008046">
    <property type="term" value="F:axon guidance receptor activity"/>
    <property type="evidence" value="ECO:0007669"/>
    <property type="project" value="TreeGrafter"/>
</dbReference>
<feature type="domain" description="Ig-like" evidence="2">
    <location>
        <begin position="131"/>
        <end position="220"/>
    </location>
</feature>
<dbReference type="InterPro" id="IPR013783">
    <property type="entry name" value="Ig-like_fold"/>
</dbReference>
<reference evidence="3 4" key="1">
    <citation type="journal article" date="2018" name="Gigascience">
        <title>Genomes of trombidid mites reveal novel predicted allergens and laterally-transferred genes associated with secondary metabolism.</title>
        <authorList>
            <person name="Dong X."/>
            <person name="Chaisiri K."/>
            <person name="Xia D."/>
            <person name="Armstrong S.D."/>
            <person name="Fang Y."/>
            <person name="Donnelly M.J."/>
            <person name="Kadowaki T."/>
            <person name="McGarry J.W."/>
            <person name="Darby A.C."/>
            <person name="Makepeace B.L."/>
        </authorList>
    </citation>
    <scope>NUCLEOTIDE SEQUENCE [LARGE SCALE GENOMIC DNA]</scope>
    <source>
        <strain evidence="3">UoL-UT</strain>
    </source>
</reference>
<dbReference type="InterPro" id="IPR003598">
    <property type="entry name" value="Ig_sub2"/>
</dbReference>
<dbReference type="GO" id="GO:0043025">
    <property type="term" value="C:neuronal cell body"/>
    <property type="evidence" value="ECO:0007669"/>
    <property type="project" value="TreeGrafter"/>
</dbReference>
<evidence type="ECO:0000313" key="4">
    <source>
        <dbReference type="Proteomes" id="UP000288716"/>
    </source>
</evidence>
<comment type="caution">
    <text evidence="3">The sequence shown here is derived from an EMBL/GenBank/DDBJ whole genome shotgun (WGS) entry which is preliminary data.</text>
</comment>
<dbReference type="SUPFAM" id="SSF49265">
    <property type="entry name" value="Fibronectin type III"/>
    <property type="match status" value="1"/>
</dbReference>
<organism evidence="3 4">
    <name type="scientific">Leptotrombidium deliense</name>
    <dbReference type="NCBI Taxonomy" id="299467"/>
    <lineage>
        <taxon>Eukaryota</taxon>
        <taxon>Metazoa</taxon>
        <taxon>Ecdysozoa</taxon>
        <taxon>Arthropoda</taxon>
        <taxon>Chelicerata</taxon>
        <taxon>Arachnida</taxon>
        <taxon>Acari</taxon>
        <taxon>Acariformes</taxon>
        <taxon>Trombidiformes</taxon>
        <taxon>Prostigmata</taxon>
        <taxon>Anystina</taxon>
        <taxon>Parasitengona</taxon>
        <taxon>Trombiculoidea</taxon>
        <taxon>Trombiculidae</taxon>
        <taxon>Leptotrombidium</taxon>
    </lineage>
</organism>
<dbReference type="PANTHER" id="PTHR45080:SF33">
    <property type="entry name" value="IG-LIKE DOMAIN-CONTAINING PROTEIN"/>
    <property type="match status" value="1"/>
</dbReference>
<dbReference type="Proteomes" id="UP000288716">
    <property type="component" value="Unassembled WGS sequence"/>
</dbReference>
<evidence type="ECO:0000256" key="1">
    <source>
        <dbReference type="ARBA" id="ARBA00023319"/>
    </source>
</evidence>
<dbReference type="InterPro" id="IPR003599">
    <property type="entry name" value="Ig_sub"/>
</dbReference>
<dbReference type="PANTHER" id="PTHR45080">
    <property type="entry name" value="CONTACTIN 5"/>
    <property type="match status" value="1"/>
</dbReference>
<dbReference type="InterPro" id="IPR007110">
    <property type="entry name" value="Ig-like_dom"/>
</dbReference>
<dbReference type="SMART" id="SM00409">
    <property type="entry name" value="IG"/>
    <property type="match status" value="2"/>
</dbReference>
<dbReference type="EMBL" id="NCKV01001338">
    <property type="protein sequence ID" value="RWS28506.1"/>
    <property type="molecule type" value="Genomic_DNA"/>
</dbReference>
<name>A0A443SLU2_9ACAR</name>
<protein>
    <recommendedName>
        <fullName evidence="2">Ig-like domain-containing protein</fullName>
    </recommendedName>
</protein>
<dbReference type="GO" id="GO:0030424">
    <property type="term" value="C:axon"/>
    <property type="evidence" value="ECO:0007669"/>
    <property type="project" value="TreeGrafter"/>
</dbReference>
<dbReference type="SUPFAM" id="SSF48726">
    <property type="entry name" value="Immunoglobulin"/>
    <property type="match status" value="2"/>
</dbReference>
<evidence type="ECO:0000313" key="3">
    <source>
        <dbReference type="EMBL" id="RWS28506.1"/>
    </source>
</evidence>
<dbReference type="SMART" id="SM00408">
    <property type="entry name" value="IGc2"/>
    <property type="match status" value="2"/>
</dbReference>
<dbReference type="STRING" id="299467.A0A443SLU2"/>
<keyword evidence="1" id="KW-0393">Immunoglobulin domain</keyword>
<dbReference type="AlphaFoldDB" id="A0A443SLU2"/>
<dbReference type="InterPro" id="IPR050958">
    <property type="entry name" value="Cell_Adh-Cytoskel_Orgn"/>
</dbReference>
<accession>A0A443SLU2</accession>
<evidence type="ECO:0000259" key="2">
    <source>
        <dbReference type="PROSITE" id="PS50835"/>
    </source>
</evidence>
<dbReference type="VEuPathDB" id="VectorBase:LDEU003533"/>
<dbReference type="OrthoDB" id="9355041at2759"/>
<dbReference type="GO" id="GO:0007156">
    <property type="term" value="P:homophilic cell adhesion via plasma membrane adhesion molecules"/>
    <property type="evidence" value="ECO:0007669"/>
    <property type="project" value="TreeGrafter"/>
</dbReference>
<sequence length="463" mass="52479">MNLLKTVRLRKEGKAQKDVQVSKSLDTYSLLDHFVHVSLVTEPPVIITSPDHQKPIEVFEGRQLSLKCQCDGNPHPTVKWYTKLSHIPMPGEEYQLHVVSRGDAGEYTCVADNKIGPPVTAKFIVNVLFRPICKTDSSILNVKKGKDCVLICNVEADPKPNIWWFKDHTQGTLDSNVTHKGGNMYQSMMSFPIKNEDDYGAFRCMANNTAGTATQMFLVSGAVPHIKISLKRDEYSSDHKKFKIDIHIDSDAECDKCELQCAPVNGHPFMETVKLQPRENHNSSKFTETIDSDKFNANLMPNTDYLLRMRCLNKNGWSEWSNTERIVLYYTCGEDFSVNDEWKYLISHADYGKSPYKTTYACSSFIKTTNCAKILVKVIEVDQTLRQRCTSARTSFSSIQIKEKNSERNNAFHYICSESKTGIVSQNDQLTLSVNPMTQRQPVTSMYGFKIGLKCDNDQIATS</sequence>
<dbReference type="CDD" id="cd00063">
    <property type="entry name" value="FN3"/>
    <property type="match status" value="1"/>
</dbReference>